<dbReference type="Pfam" id="PF00595">
    <property type="entry name" value="PDZ"/>
    <property type="match status" value="1"/>
</dbReference>
<dbReference type="InterPro" id="IPR036034">
    <property type="entry name" value="PDZ_sf"/>
</dbReference>
<evidence type="ECO:0000259" key="2">
    <source>
        <dbReference type="PROSITE" id="PS50106"/>
    </source>
</evidence>
<name>A0A8C4RB08_EPTBU</name>
<dbReference type="PANTHER" id="PTHR11324">
    <property type="entry name" value="IL16-RELATED"/>
    <property type="match status" value="1"/>
</dbReference>
<dbReference type="InterPro" id="IPR001478">
    <property type="entry name" value="PDZ"/>
</dbReference>
<reference evidence="3" key="2">
    <citation type="submission" date="2025-09" db="UniProtKB">
        <authorList>
            <consortium name="Ensembl"/>
        </authorList>
    </citation>
    <scope>IDENTIFICATION</scope>
</reference>
<feature type="region of interest" description="Disordered" evidence="1">
    <location>
        <begin position="191"/>
        <end position="232"/>
    </location>
</feature>
<protein>
    <recommendedName>
        <fullName evidence="2">PDZ domain-containing protein</fullName>
    </recommendedName>
</protein>
<reference evidence="3" key="1">
    <citation type="submission" date="2025-08" db="UniProtKB">
        <authorList>
            <consortium name="Ensembl"/>
        </authorList>
    </citation>
    <scope>IDENTIFICATION</scope>
</reference>
<feature type="domain" description="PDZ" evidence="2">
    <location>
        <begin position="101"/>
        <end position="187"/>
    </location>
</feature>
<keyword evidence="4" id="KW-1185">Reference proteome</keyword>
<feature type="compositionally biased region" description="Low complexity" evidence="1">
    <location>
        <begin position="191"/>
        <end position="214"/>
    </location>
</feature>
<dbReference type="PANTHER" id="PTHR11324:SF16">
    <property type="entry name" value="PDZ DOMAIN-CONTAINING PROTEIN 2"/>
    <property type="match status" value="1"/>
</dbReference>
<evidence type="ECO:0000313" key="4">
    <source>
        <dbReference type="Proteomes" id="UP000694388"/>
    </source>
</evidence>
<evidence type="ECO:0000313" key="3">
    <source>
        <dbReference type="Ensembl" id="ENSEBUP00000027334.1"/>
    </source>
</evidence>
<accession>A0A8C4RB08</accession>
<dbReference type="CDD" id="cd06759">
    <property type="entry name" value="PDZ3_PDZD2-PDZ1_hPro-IL-16-like"/>
    <property type="match status" value="1"/>
</dbReference>
<dbReference type="Ensembl" id="ENSEBUT00000027910.1">
    <property type="protein sequence ID" value="ENSEBUP00000027334.1"/>
    <property type="gene ID" value="ENSEBUG00000016752.1"/>
</dbReference>
<feature type="compositionally biased region" description="Basic and acidic residues" evidence="1">
    <location>
        <begin position="17"/>
        <end position="26"/>
    </location>
</feature>
<dbReference type="Gene3D" id="2.30.42.10">
    <property type="match status" value="1"/>
</dbReference>
<dbReference type="AlphaFoldDB" id="A0A8C4RB08"/>
<dbReference type="Proteomes" id="UP000694388">
    <property type="component" value="Unplaced"/>
</dbReference>
<feature type="compositionally biased region" description="Polar residues" evidence="1">
    <location>
        <begin position="1"/>
        <end position="16"/>
    </location>
</feature>
<evidence type="ECO:0000256" key="1">
    <source>
        <dbReference type="SAM" id="MobiDB-lite"/>
    </source>
</evidence>
<sequence>MERNTLKQSVDTGSEQCKSKPDLLRTDNKRLQSVGEDAELVVASGAMNLQGRRSRKHSSPGKLELSSIKQVNQVVPKSTRSLSMVQVELPWRLSQPSIISNIVLVKGQGRALGFSVVGGQDSARGCMGIFVKTIFPQGAAAADGRLKEGDEILEINGETLQGLTHQQAIHKFKQLRKGVVTLTVRTRLRSPSLSPCPTPTLLSRSSSSNSNVSVGGTIGPESKDRIEPGTPSPIGTPILPGVANRHSHGPKDCVVIEVLLHKGECKDHNGLHRPLLYTP</sequence>
<dbReference type="SMART" id="SM00228">
    <property type="entry name" value="PDZ"/>
    <property type="match status" value="1"/>
</dbReference>
<feature type="region of interest" description="Disordered" evidence="1">
    <location>
        <begin position="1"/>
        <end position="26"/>
    </location>
</feature>
<dbReference type="SUPFAM" id="SSF50156">
    <property type="entry name" value="PDZ domain-like"/>
    <property type="match status" value="1"/>
</dbReference>
<organism evidence="3 4">
    <name type="scientific">Eptatretus burgeri</name>
    <name type="common">Inshore hagfish</name>
    <dbReference type="NCBI Taxonomy" id="7764"/>
    <lineage>
        <taxon>Eukaryota</taxon>
        <taxon>Metazoa</taxon>
        <taxon>Chordata</taxon>
        <taxon>Craniata</taxon>
        <taxon>Vertebrata</taxon>
        <taxon>Cyclostomata</taxon>
        <taxon>Myxini</taxon>
        <taxon>Myxiniformes</taxon>
        <taxon>Myxinidae</taxon>
        <taxon>Eptatretinae</taxon>
        <taxon>Eptatretus</taxon>
    </lineage>
</organism>
<proteinExistence type="predicted"/>
<dbReference type="PROSITE" id="PS50106">
    <property type="entry name" value="PDZ"/>
    <property type="match status" value="1"/>
</dbReference>